<feature type="region of interest" description="Disordered" evidence="1">
    <location>
        <begin position="234"/>
        <end position="273"/>
    </location>
</feature>
<dbReference type="RefSeq" id="XP_030881749.1">
    <property type="nucleotide sequence ID" value="XM_031025889.1"/>
</dbReference>
<dbReference type="Proteomes" id="UP000245341">
    <property type="component" value="Unplaced"/>
</dbReference>
<dbReference type="SUPFAM" id="SSF56112">
    <property type="entry name" value="Protein kinase-like (PK-like)"/>
    <property type="match status" value="1"/>
</dbReference>
<dbReference type="Gene3D" id="1.10.510.10">
    <property type="entry name" value="Transferase(Phosphotransferase) domain 1"/>
    <property type="match status" value="1"/>
</dbReference>
<feature type="region of interest" description="Disordered" evidence="1">
    <location>
        <begin position="1"/>
        <end position="20"/>
    </location>
</feature>
<feature type="compositionally biased region" description="Basic and acidic residues" evidence="1">
    <location>
        <begin position="1"/>
        <end position="17"/>
    </location>
</feature>
<organism evidence="3 4">
    <name type="scientific">Leptonychotes weddellii</name>
    <name type="common">Weddell seal</name>
    <name type="synonym">Otaria weddellii</name>
    <dbReference type="NCBI Taxonomy" id="9713"/>
    <lineage>
        <taxon>Eukaryota</taxon>
        <taxon>Metazoa</taxon>
        <taxon>Chordata</taxon>
        <taxon>Craniata</taxon>
        <taxon>Vertebrata</taxon>
        <taxon>Euteleostomi</taxon>
        <taxon>Mammalia</taxon>
        <taxon>Eutheria</taxon>
        <taxon>Laurasiatheria</taxon>
        <taxon>Carnivora</taxon>
        <taxon>Caniformia</taxon>
        <taxon>Pinnipedia</taxon>
        <taxon>Phocidae</taxon>
        <taxon>Monachinae</taxon>
        <taxon>Lobodontini</taxon>
        <taxon>Leptonychotes</taxon>
    </lineage>
</organism>
<protein>
    <submittedName>
        <fullName evidence="4">Serine/threonine-protein kinase DCLK1-like</fullName>
    </submittedName>
</protein>
<dbReference type="InterPro" id="IPR000719">
    <property type="entry name" value="Prot_kinase_dom"/>
</dbReference>
<accession>A0A7F8QKJ9</accession>
<dbReference type="PROSITE" id="PS50011">
    <property type="entry name" value="PROTEIN_KINASE_DOM"/>
    <property type="match status" value="1"/>
</dbReference>
<evidence type="ECO:0000313" key="4">
    <source>
        <dbReference type="RefSeq" id="XP_030881749.1"/>
    </source>
</evidence>
<dbReference type="SMART" id="SM00220">
    <property type="entry name" value="S_TKc"/>
    <property type="match status" value="1"/>
</dbReference>
<dbReference type="KEGG" id="lww:102748745"/>
<keyword evidence="3" id="KW-1185">Reference proteome</keyword>
<dbReference type="AlphaFoldDB" id="A0A7F8QKJ9"/>
<evidence type="ECO:0000313" key="3">
    <source>
        <dbReference type="Proteomes" id="UP000245341"/>
    </source>
</evidence>
<sequence>MSFLEHGQDGDTSRGTKSESVQGAVYARDSTFKCELVRGIETLNFIAQYIKYNWHMALCEVEFLFKCRRLKIKPLLRVGELRGHIQNQNVYEHQDGSKSLKLGDFGLATIVDGPLYTVCGTPTYVAPEIIAETGYGLKVDIWAAGVITYILLCGFPPFRGSGDDQEVLFDQILMGQVDFPSPYWDNVSDSAKELITMMLLVDVDQRFSAVQVLEHPWVNTTALDKERQVFRRRRNQDVRSRYKAQPAPPELNSESEDYSPSSSETVRSPNSPF</sequence>
<gene>
    <name evidence="4" type="primary">LOC102748745</name>
</gene>
<evidence type="ECO:0000256" key="1">
    <source>
        <dbReference type="SAM" id="MobiDB-lite"/>
    </source>
</evidence>
<dbReference type="PANTHER" id="PTHR24347">
    <property type="entry name" value="SERINE/THREONINE-PROTEIN KINASE"/>
    <property type="match status" value="1"/>
</dbReference>
<feature type="domain" description="Protein kinase" evidence="2">
    <location>
        <begin position="1"/>
        <end position="218"/>
    </location>
</feature>
<proteinExistence type="predicted"/>
<dbReference type="GeneID" id="102748745"/>
<dbReference type="Pfam" id="PF00069">
    <property type="entry name" value="Pkinase"/>
    <property type="match status" value="1"/>
</dbReference>
<dbReference type="GO" id="GO:0004672">
    <property type="term" value="F:protein kinase activity"/>
    <property type="evidence" value="ECO:0007669"/>
    <property type="project" value="InterPro"/>
</dbReference>
<name>A0A7F8QKJ9_LEPWE</name>
<dbReference type="GO" id="GO:0005524">
    <property type="term" value="F:ATP binding"/>
    <property type="evidence" value="ECO:0007669"/>
    <property type="project" value="InterPro"/>
</dbReference>
<evidence type="ECO:0000259" key="2">
    <source>
        <dbReference type="PROSITE" id="PS50011"/>
    </source>
</evidence>
<dbReference type="OrthoDB" id="1738954at2759"/>
<dbReference type="InterPro" id="IPR011009">
    <property type="entry name" value="Kinase-like_dom_sf"/>
</dbReference>
<reference evidence="4" key="1">
    <citation type="submission" date="2025-08" db="UniProtKB">
        <authorList>
            <consortium name="RefSeq"/>
        </authorList>
    </citation>
    <scope>IDENTIFICATION</scope>
    <source>
        <tissue evidence="4">Liver</tissue>
    </source>
</reference>